<dbReference type="SUPFAM" id="SSF51197">
    <property type="entry name" value="Clavaminate synthase-like"/>
    <property type="match status" value="2"/>
</dbReference>
<evidence type="ECO:0000256" key="5">
    <source>
        <dbReference type="RuleBase" id="RU003682"/>
    </source>
</evidence>
<organism evidence="7 8">
    <name type="scientific">Acer saccharum</name>
    <name type="common">Sugar maple</name>
    <dbReference type="NCBI Taxonomy" id="4024"/>
    <lineage>
        <taxon>Eukaryota</taxon>
        <taxon>Viridiplantae</taxon>
        <taxon>Streptophyta</taxon>
        <taxon>Embryophyta</taxon>
        <taxon>Tracheophyta</taxon>
        <taxon>Spermatophyta</taxon>
        <taxon>Magnoliopsida</taxon>
        <taxon>eudicotyledons</taxon>
        <taxon>Gunneridae</taxon>
        <taxon>Pentapetalae</taxon>
        <taxon>rosids</taxon>
        <taxon>malvids</taxon>
        <taxon>Sapindales</taxon>
        <taxon>Sapindaceae</taxon>
        <taxon>Hippocastanoideae</taxon>
        <taxon>Acereae</taxon>
        <taxon>Acer</taxon>
    </lineage>
</organism>
<sequence>METKAISFGGSLSVPCVQELANRPLTSVPPRYVHHYQDPPIISLNSSSPQVPVIDMQRLLSVDFKDSELHKLDCACKDWGFFQLINHEVSSCLVEKFKSEIGDFFKLPIEEKNKYKQQEGDVEGYGNAFVVSEEQKLDWGDMLYFTTLPIHLRKPHLLPNLPLSFREILEAYSAELKSLSLKILRLMAQSLRMEENDMAVLFEEGWQSMRMNYYPPCPQPEVAVGLCPHSDASGITILLQISEVEGLQIRKDGMWIPVKPLPNAFIINIGDALEIVSNGAYRSIEHRATVNSIKERLSVATFYAPKLDEEIGPAPSLLTPETPAIFRRTGAKDYYKGRFSQLQKLDQACRDWGFFQLKNHHVSSSLLGKLKLETEEFFKLPMEEKMSKNGQQQGDVEGYQKFNWGDKLYFTTSPPHLRKPNLFDNLPPSFWFSFSLFLNNYTDLFEFLDLA</sequence>
<gene>
    <name evidence="7" type="ORF">LWI29_022736</name>
</gene>
<proteinExistence type="inferred from homology"/>
<dbReference type="Proteomes" id="UP001168877">
    <property type="component" value="Unassembled WGS sequence"/>
</dbReference>
<dbReference type="Pfam" id="PF14226">
    <property type="entry name" value="DIOX_N"/>
    <property type="match status" value="2"/>
</dbReference>
<keyword evidence="4 5" id="KW-0408">Iron</keyword>
<protein>
    <recommendedName>
        <fullName evidence="6">Fe2OG dioxygenase domain-containing protein</fullName>
    </recommendedName>
</protein>
<dbReference type="GO" id="GO:0046872">
    <property type="term" value="F:metal ion binding"/>
    <property type="evidence" value="ECO:0007669"/>
    <property type="project" value="UniProtKB-KW"/>
</dbReference>
<dbReference type="Pfam" id="PF03171">
    <property type="entry name" value="2OG-FeII_Oxy"/>
    <property type="match status" value="1"/>
</dbReference>
<name>A0AA39RR74_ACESA</name>
<dbReference type="InterPro" id="IPR044861">
    <property type="entry name" value="IPNS-like_FE2OG_OXY"/>
</dbReference>
<comment type="caution">
    <text evidence="7">The sequence shown here is derived from an EMBL/GenBank/DDBJ whole genome shotgun (WGS) entry which is preliminary data.</text>
</comment>
<feature type="domain" description="Fe2OG dioxygenase" evidence="6">
    <location>
        <begin position="205"/>
        <end position="305"/>
    </location>
</feature>
<dbReference type="AlphaFoldDB" id="A0AA39RR74"/>
<dbReference type="InterPro" id="IPR026992">
    <property type="entry name" value="DIOX_N"/>
</dbReference>
<keyword evidence="3 5" id="KW-0560">Oxidoreductase</keyword>
<keyword evidence="8" id="KW-1185">Reference proteome</keyword>
<accession>A0AA39RR74</accession>
<dbReference type="Gene3D" id="2.60.120.330">
    <property type="entry name" value="B-lactam Antibiotic, Isopenicillin N Synthase, Chain"/>
    <property type="match status" value="2"/>
</dbReference>
<keyword evidence="2 5" id="KW-0479">Metal-binding</keyword>
<dbReference type="FunFam" id="2.60.120.330:FF:000001">
    <property type="entry name" value="Protein SRG1"/>
    <property type="match status" value="1"/>
</dbReference>
<dbReference type="InterPro" id="IPR027443">
    <property type="entry name" value="IPNS-like_sf"/>
</dbReference>
<evidence type="ECO:0000256" key="1">
    <source>
        <dbReference type="ARBA" id="ARBA00008056"/>
    </source>
</evidence>
<evidence type="ECO:0000259" key="6">
    <source>
        <dbReference type="PROSITE" id="PS51471"/>
    </source>
</evidence>
<reference evidence="7" key="1">
    <citation type="journal article" date="2022" name="Plant J.">
        <title>Strategies of tolerance reflected in two North American maple genomes.</title>
        <authorList>
            <person name="McEvoy S.L."/>
            <person name="Sezen U.U."/>
            <person name="Trouern-Trend A."/>
            <person name="McMahon S.M."/>
            <person name="Schaberg P.G."/>
            <person name="Yang J."/>
            <person name="Wegrzyn J.L."/>
            <person name="Swenson N.G."/>
        </authorList>
    </citation>
    <scope>NUCLEOTIDE SEQUENCE</scope>
    <source>
        <strain evidence="7">NS2018</strain>
    </source>
</reference>
<evidence type="ECO:0000256" key="4">
    <source>
        <dbReference type="ARBA" id="ARBA00023004"/>
    </source>
</evidence>
<dbReference type="InterPro" id="IPR050295">
    <property type="entry name" value="Plant_2OG-oxidoreductases"/>
</dbReference>
<dbReference type="PANTHER" id="PTHR47991">
    <property type="entry name" value="OXOGLUTARATE/IRON-DEPENDENT DIOXYGENASE"/>
    <property type="match status" value="1"/>
</dbReference>
<reference evidence="7" key="2">
    <citation type="submission" date="2023-06" db="EMBL/GenBank/DDBJ databases">
        <authorList>
            <person name="Swenson N.G."/>
            <person name="Wegrzyn J.L."/>
            <person name="Mcevoy S.L."/>
        </authorList>
    </citation>
    <scope>NUCLEOTIDE SEQUENCE</scope>
    <source>
        <strain evidence="7">NS2018</strain>
        <tissue evidence="7">Leaf</tissue>
    </source>
</reference>
<evidence type="ECO:0000256" key="2">
    <source>
        <dbReference type="ARBA" id="ARBA00022723"/>
    </source>
</evidence>
<evidence type="ECO:0000313" key="7">
    <source>
        <dbReference type="EMBL" id="KAK0579203.1"/>
    </source>
</evidence>
<evidence type="ECO:0000313" key="8">
    <source>
        <dbReference type="Proteomes" id="UP001168877"/>
    </source>
</evidence>
<dbReference type="PROSITE" id="PS51471">
    <property type="entry name" value="FE2OG_OXY"/>
    <property type="match status" value="1"/>
</dbReference>
<comment type="similarity">
    <text evidence="1 5">Belongs to the iron/ascorbate-dependent oxidoreductase family.</text>
</comment>
<dbReference type="GO" id="GO:0016491">
    <property type="term" value="F:oxidoreductase activity"/>
    <property type="evidence" value="ECO:0007669"/>
    <property type="project" value="UniProtKB-KW"/>
</dbReference>
<dbReference type="EMBL" id="JAUESC010000385">
    <property type="protein sequence ID" value="KAK0579203.1"/>
    <property type="molecule type" value="Genomic_DNA"/>
</dbReference>
<dbReference type="InterPro" id="IPR005123">
    <property type="entry name" value="Oxoglu/Fe-dep_dioxygenase_dom"/>
</dbReference>
<evidence type="ECO:0000256" key="3">
    <source>
        <dbReference type="ARBA" id="ARBA00023002"/>
    </source>
</evidence>